<protein>
    <recommendedName>
        <fullName evidence="4">Outer membrane protein beta-barrel domain-containing protein</fullName>
    </recommendedName>
</protein>
<feature type="chain" id="PRO_5038022986" description="Outer membrane protein beta-barrel domain-containing protein" evidence="1">
    <location>
        <begin position="23"/>
        <end position="246"/>
    </location>
</feature>
<organism evidence="2 3">
    <name type="scientific">Polaribacter pacificus</name>
    <dbReference type="NCBI Taxonomy" id="1775173"/>
    <lineage>
        <taxon>Bacteria</taxon>
        <taxon>Pseudomonadati</taxon>
        <taxon>Bacteroidota</taxon>
        <taxon>Flavobacteriia</taxon>
        <taxon>Flavobacteriales</taxon>
        <taxon>Flavobacteriaceae</taxon>
    </lineage>
</organism>
<accession>A0A917MAW3</accession>
<evidence type="ECO:0000313" key="2">
    <source>
        <dbReference type="EMBL" id="GGG88787.1"/>
    </source>
</evidence>
<comment type="caution">
    <text evidence="2">The sequence shown here is derived from an EMBL/GenBank/DDBJ whole genome shotgun (WGS) entry which is preliminary data.</text>
</comment>
<proteinExistence type="predicted"/>
<keyword evidence="1" id="KW-0732">Signal</keyword>
<reference evidence="2" key="2">
    <citation type="submission" date="2020-09" db="EMBL/GenBank/DDBJ databases">
        <authorList>
            <person name="Sun Q."/>
            <person name="Zhou Y."/>
        </authorList>
    </citation>
    <scope>NUCLEOTIDE SEQUENCE</scope>
    <source>
        <strain evidence="2">CGMCC 1.15763</strain>
    </source>
</reference>
<evidence type="ECO:0008006" key="4">
    <source>
        <dbReference type="Google" id="ProtNLM"/>
    </source>
</evidence>
<dbReference type="Gene3D" id="2.40.160.170">
    <property type="match status" value="1"/>
</dbReference>
<name>A0A917MAW3_9FLAO</name>
<gene>
    <name evidence="2" type="ORF">GCM10011416_01400</name>
</gene>
<dbReference type="RefSeq" id="WP_188597352.1">
    <property type="nucleotide sequence ID" value="NZ_BMJW01000001.1"/>
</dbReference>
<dbReference type="EMBL" id="BMJW01000001">
    <property type="protein sequence ID" value="GGG88787.1"/>
    <property type="molecule type" value="Genomic_DNA"/>
</dbReference>
<evidence type="ECO:0000256" key="1">
    <source>
        <dbReference type="SAM" id="SignalP"/>
    </source>
</evidence>
<reference evidence="2" key="1">
    <citation type="journal article" date="2014" name="Int. J. Syst. Evol. Microbiol.">
        <title>Complete genome sequence of Corynebacterium casei LMG S-19264T (=DSM 44701T), isolated from a smear-ripened cheese.</title>
        <authorList>
            <consortium name="US DOE Joint Genome Institute (JGI-PGF)"/>
            <person name="Walter F."/>
            <person name="Albersmeier A."/>
            <person name="Kalinowski J."/>
            <person name="Ruckert C."/>
        </authorList>
    </citation>
    <scope>NUCLEOTIDE SEQUENCE</scope>
    <source>
        <strain evidence="2">CGMCC 1.15763</strain>
    </source>
</reference>
<feature type="signal peptide" evidence="1">
    <location>
        <begin position="1"/>
        <end position="22"/>
    </location>
</feature>
<sequence>MKKNYFSMLVAFFTLLTTQAQTAPGSTAFTDTAVTTTSYNSVFTKDLSNRKNAIAVSFGSPGIGFEFARKLGNKLTARVAYHMFSLKDYEAKDVNIGADDVTILGSLETQVWDFGGEYTPFTKSSFKLTFGVGLLSNVNLNAKVTYQEDVTYGAVTVTAENVGHVLIDSKWSGAAPFLGIGFGRAVPKNRIGLSFEFGTYFASSPKVTLDATKLLAPTKDQEANLQDAFESLKFIPRAQIKLAIKL</sequence>
<evidence type="ECO:0000313" key="3">
    <source>
        <dbReference type="Proteomes" id="UP000633278"/>
    </source>
</evidence>
<dbReference type="Proteomes" id="UP000633278">
    <property type="component" value="Unassembled WGS sequence"/>
</dbReference>
<keyword evidence="3" id="KW-1185">Reference proteome</keyword>
<dbReference type="AlphaFoldDB" id="A0A917MAW3"/>